<dbReference type="GO" id="GO:0005634">
    <property type="term" value="C:nucleus"/>
    <property type="evidence" value="ECO:0007669"/>
    <property type="project" value="UniProtKB-SubCell"/>
</dbReference>
<dbReference type="Proteomes" id="UP000663870">
    <property type="component" value="Unassembled WGS sequence"/>
</dbReference>
<evidence type="ECO:0000256" key="5">
    <source>
        <dbReference type="ARBA" id="ARBA00022490"/>
    </source>
</evidence>
<evidence type="ECO:0000256" key="6">
    <source>
        <dbReference type="ARBA" id="ARBA00022574"/>
    </source>
</evidence>
<keyword evidence="6 14" id="KW-0853">WD repeat</keyword>
<gene>
    <name evidence="16" type="ORF">JXQ802_LOCUS26576</name>
    <name evidence="15" type="ORF">PYM288_LOCUS13407</name>
</gene>
<dbReference type="AlphaFoldDB" id="A0A814F7G8"/>
<comment type="similarity">
    <text evidence="10">Belongs to the WD repeat DCAF7 family.</text>
</comment>
<evidence type="ECO:0000256" key="11">
    <source>
        <dbReference type="ARBA" id="ARBA00071153"/>
    </source>
</evidence>
<protein>
    <recommendedName>
        <fullName evidence="11">DDB1- and CUL4-associated factor 7</fullName>
    </recommendedName>
    <alternativeName>
        <fullName evidence="12">WD repeat-containing protein 68</fullName>
    </alternativeName>
    <alternativeName>
        <fullName evidence="13">WD repeat-containing protein An11 homolog</fullName>
    </alternativeName>
</protein>
<sequence>MFPSNNSQNKRKEIYRYAAPWMVYAMNWSVRPDKRFRLALGSFVEEYNNKVQIISLDEDTSEFISRSIFDHPYPTTKIMWIPDTKGTLPDLLATSGDYLRIWQTSDNGTRLECLLNNNKNSDFCAPLTSFDWNEIDPNLIGTSSIDTTCTIWGLETGQAIGRTNPINGNVRTQLIAHDKEVYDIAFSRGGGGRDMFASVGADGSVRMFDLRHLEHSTIIYEDPQHHSLLRLAWNKQDPNYLSTFAIDSTEIIILDVRIPCTPVARLNNHRAGVNGVAWAPHSPCHICTASDDRQALIWDIQQMPKAIEDPILAYTADGEINQVQWSTTQPDWIAICFNNFLEILRV</sequence>
<keyword evidence="18" id="KW-1185">Reference proteome</keyword>
<dbReference type="Proteomes" id="UP000663854">
    <property type="component" value="Unassembled WGS sequence"/>
</dbReference>
<evidence type="ECO:0000313" key="16">
    <source>
        <dbReference type="EMBL" id="CAF1243280.1"/>
    </source>
</evidence>
<dbReference type="EMBL" id="CAJNOL010000934">
    <property type="protein sequence ID" value="CAF1243280.1"/>
    <property type="molecule type" value="Genomic_DNA"/>
</dbReference>
<dbReference type="PANTHER" id="PTHR19919">
    <property type="entry name" value="WD REPEAT CONTAINING PROTEIN"/>
    <property type="match status" value="1"/>
</dbReference>
<dbReference type="PROSITE" id="PS50294">
    <property type="entry name" value="WD_REPEATS_REGION"/>
    <property type="match status" value="1"/>
</dbReference>
<evidence type="ECO:0000256" key="3">
    <source>
        <dbReference type="ARBA" id="ARBA00004906"/>
    </source>
</evidence>
<evidence type="ECO:0000313" key="18">
    <source>
        <dbReference type="Proteomes" id="UP000663870"/>
    </source>
</evidence>
<keyword evidence="5" id="KW-0963">Cytoplasm</keyword>
<name>A0A814F7G8_9BILA</name>
<dbReference type="SMART" id="SM00320">
    <property type="entry name" value="WD40"/>
    <property type="match status" value="4"/>
</dbReference>
<dbReference type="InterPro" id="IPR001680">
    <property type="entry name" value="WD40_rpt"/>
</dbReference>
<dbReference type="Gene3D" id="2.130.10.10">
    <property type="entry name" value="YVTN repeat-like/Quinoprotein amine dehydrogenase"/>
    <property type="match status" value="1"/>
</dbReference>
<dbReference type="InterPro" id="IPR045159">
    <property type="entry name" value="DCAF7-like"/>
</dbReference>
<dbReference type="InterPro" id="IPR019775">
    <property type="entry name" value="WD40_repeat_CS"/>
</dbReference>
<proteinExistence type="inferred from homology"/>
<evidence type="ECO:0000313" key="15">
    <source>
        <dbReference type="EMBL" id="CAF0976892.1"/>
    </source>
</evidence>
<dbReference type="Pfam" id="PF00400">
    <property type="entry name" value="WD40"/>
    <property type="match status" value="2"/>
</dbReference>
<organism evidence="15 17">
    <name type="scientific">Rotaria sordida</name>
    <dbReference type="NCBI Taxonomy" id="392033"/>
    <lineage>
        <taxon>Eukaryota</taxon>
        <taxon>Metazoa</taxon>
        <taxon>Spiralia</taxon>
        <taxon>Gnathifera</taxon>
        <taxon>Rotifera</taxon>
        <taxon>Eurotatoria</taxon>
        <taxon>Bdelloidea</taxon>
        <taxon>Philodinida</taxon>
        <taxon>Philodinidae</taxon>
        <taxon>Rotaria</taxon>
    </lineage>
</organism>
<evidence type="ECO:0000256" key="10">
    <source>
        <dbReference type="ARBA" id="ARBA00060896"/>
    </source>
</evidence>
<evidence type="ECO:0000256" key="9">
    <source>
        <dbReference type="ARBA" id="ARBA00023242"/>
    </source>
</evidence>
<reference evidence="15" key="1">
    <citation type="submission" date="2021-02" db="EMBL/GenBank/DDBJ databases">
        <authorList>
            <person name="Nowell W R."/>
        </authorList>
    </citation>
    <scope>NUCLEOTIDE SEQUENCE</scope>
</reference>
<comment type="subcellular location">
    <subcellularLocation>
        <location evidence="2">Cytoplasm</location>
    </subcellularLocation>
    <subcellularLocation>
        <location evidence="1">Nucleus</location>
    </subcellularLocation>
</comment>
<evidence type="ECO:0000256" key="8">
    <source>
        <dbReference type="ARBA" id="ARBA00022786"/>
    </source>
</evidence>
<dbReference type="PROSITE" id="PS00678">
    <property type="entry name" value="WD_REPEATS_1"/>
    <property type="match status" value="1"/>
</dbReference>
<keyword evidence="9" id="KW-0539">Nucleus</keyword>
<evidence type="ECO:0000313" key="17">
    <source>
        <dbReference type="Proteomes" id="UP000663854"/>
    </source>
</evidence>
<keyword evidence="8" id="KW-0833">Ubl conjugation pathway</keyword>
<accession>A0A814F7G8</accession>
<dbReference type="GO" id="GO:0005737">
    <property type="term" value="C:cytoplasm"/>
    <property type="evidence" value="ECO:0007669"/>
    <property type="project" value="UniProtKB-SubCell"/>
</dbReference>
<evidence type="ECO:0000256" key="1">
    <source>
        <dbReference type="ARBA" id="ARBA00004123"/>
    </source>
</evidence>
<dbReference type="FunFam" id="2.130.10.10:FF:000049">
    <property type="entry name" value="DDB1-and CUL4-associated factor 7"/>
    <property type="match status" value="1"/>
</dbReference>
<dbReference type="PROSITE" id="PS50082">
    <property type="entry name" value="WD_REPEATS_2"/>
    <property type="match status" value="1"/>
</dbReference>
<feature type="repeat" description="WD" evidence="14">
    <location>
        <begin position="266"/>
        <end position="308"/>
    </location>
</feature>
<evidence type="ECO:0000256" key="12">
    <source>
        <dbReference type="ARBA" id="ARBA00075735"/>
    </source>
</evidence>
<dbReference type="InterPro" id="IPR015943">
    <property type="entry name" value="WD40/YVTN_repeat-like_dom_sf"/>
</dbReference>
<keyword evidence="4" id="KW-0217">Developmental protein</keyword>
<dbReference type="EMBL" id="CAJNOH010000269">
    <property type="protein sequence ID" value="CAF0976892.1"/>
    <property type="molecule type" value="Genomic_DNA"/>
</dbReference>
<dbReference type="InterPro" id="IPR036322">
    <property type="entry name" value="WD40_repeat_dom_sf"/>
</dbReference>
<evidence type="ECO:0000256" key="7">
    <source>
        <dbReference type="ARBA" id="ARBA00022737"/>
    </source>
</evidence>
<comment type="pathway">
    <text evidence="3">Protein modification; protein ubiquitination.</text>
</comment>
<evidence type="ECO:0000256" key="13">
    <source>
        <dbReference type="ARBA" id="ARBA00079586"/>
    </source>
</evidence>
<comment type="caution">
    <text evidence="15">The sequence shown here is derived from an EMBL/GenBank/DDBJ whole genome shotgun (WGS) entry which is preliminary data.</text>
</comment>
<evidence type="ECO:0000256" key="14">
    <source>
        <dbReference type="PROSITE-ProRule" id="PRU00221"/>
    </source>
</evidence>
<keyword evidence="7" id="KW-0677">Repeat</keyword>
<dbReference type="SUPFAM" id="SSF50978">
    <property type="entry name" value="WD40 repeat-like"/>
    <property type="match status" value="1"/>
</dbReference>
<evidence type="ECO:0000256" key="2">
    <source>
        <dbReference type="ARBA" id="ARBA00004496"/>
    </source>
</evidence>
<evidence type="ECO:0000256" key="4">
    <source>
        <dbReference type="ARBA" id="ARBA00022473"/>
    </source>
</evidence>